<dbReference type="Pfam" id="PF13855">
    <property type="entry name" value="LRR_8"/>
    <property type="match status" value="1"/>
</dbReference>
<dbReference type="Proteomes" id="UP000075901">
    <property type="component" value="Unassembled WGS sequence"/>
</dbReference>
<evidence type="ECO:0000256" key="2">
    <source>
        <dbReference type="ARBA" id="ARBA00022737"/>
    </source>
</evidence>
<keyword evidence="4" id="KW-1185">Reference proteome</keyword>
<evidence type="ECO:0000256" key="1">
    <source>
        <dbReference type="ARBA" id="ARBA00022614"/>
    </source>
</evidence>
<dbReference type="SMART" id="SM00369">
    <property type="entry name" value="LRR_TYP"/>
    <property type="match status" value="3"/>
</dbReference>
<dbReference type="InterPro" id="IPR003591">
    <property type="entry name" value="Leu-rich_rpt_typical-subtyp"/>
</dbReference>
<dbReference type="AlphaFoldDB" id="A0A182SUM9"/>
<dbReference type="SUPFAM" id="SSF52058">
    <property type="entry name" value="L domain-like"/>
    <property type="match status" value="1"/>
</dbReference>
<dbReference type="VEuPathDB" id="VectorBase:AMAM013766"/>
<dbReference type="PROSITE" id="PS51450">
    <property type="entry name" value="LRR"/>
    <property type="match status" value="1"/>
</dbReference>
<dbReference type="Gene3D" id="3.80.10.10">
    <property type="entry name" value="Ribonuclease Inhibitor"/>
    <property type="match status" value="1"/>
</dbReference>
<protein>
    <submittedName>
        <fullName evidence="3">Uncharacterized protein</fullName>
    </submittedName>
</protein>
<reference evidence="4" key="1">
    <citation type="submission" date="2013-09" db="EMBL/GenBank/DDBJ databases">
        <title>The Genome Sequence of Anopheles maculatus species B.</title>
        <authorList>
            <consortium name="The Broad Institute Genomics Platform"/>
            <person name="Neafsey D.E."/>
            <person name="Besansky N."/>
            <person name="Howell P."/>
            <person name="Walton C."/>
            <person name="Young S.K."/>
            <person name="Zeng Q."/>
            <person name="Gargeya S."/>
            <person name="Fitzgerald M."/>
            <person name="Haas B."/>
            <person name="Abouelleil A."/>
            <person name="Allen A.W."/>
            <person name="Alvarado L."/>
            <person name="Arachchi H.M."/>
            <person name="Berlin A.M."/>
            <person name="Chapman S.B."/>
            <person name="Gainer-Dewar J."/>
            <person name="Goldberg J."/>
            <person name="Griggs A."/>
            <person name="Gujja S."/>
            <person name="Hansen M."/>
            <person name="Howarth C."/>
            <person name="Imamovic A."/>
            <person name="Ireland A."/>
            <person name="Larimer J."/>
            <person name="McCowan C."/>
            <person name="Murphy C."/>
            <person name="Pearson M."/>
            <person name="Poon T.W."/>
            <person name="Priest M."/>
            <person name="Roberts A."/>
            <person name="Saif S."/>
            <person name="Shea T."/>
            <person name="Sisk P."/>
            <person name="Sykes S."/>
            <person name="Wortman J."/>
            <person name="Nusbaum C."/>
            <person name="Birren B."/>
        </authorList>
    </citation>
    <scope>NUCLEOTIDE SEQUENCE [LARGE SCALE GENOMIC DNA]</scope>
    <source>
        <strain evidence="4">maculatus3</strain>
    </source>
</reference>
<dbReference type="InterPro" id="IPR001611">
    <property type="entry name" value="Leu-rich_rpt"/>
</dbReference>
<sequence length="152" mass="17216">MAVFAGLRELEILDLDDNLIETIAGQFNNTNIKVVILTRNKLLTIDLCRWSTMPGMVSLSFNENSLQRVPKCLGRLPKVKYINFNHNQLTAIAIEAFAMLKELELLFFGSNAIRTVTTNGRQIPPRLTEIYIDNNPLQYVNLTSLGSVRVYT</sequence>
<evidence type="ECO:0000313" key="3">
    <source>
        <dbReference type="EnsemblMetazoa" id="AMAM013766-PA"/>
    </source>
</evidence>
<organism evidence="3 4">
    <name type="scientific">Anopheles maculatus</name>
    <dbReference type="NCBI Taxonomy" id="74869"/>
    <lineage>
        <taxon>Eukaryota</taxon>
        <taxon>Metazoa</taxon>
        <taxon>Ecdysozoa</taxon>
        <taxon>Arthropoda</taxon>
        <taxon>Hexapoda</taxon>
        <taxon>Insecta</taxon>
        <taxon>Pterygota</taxon>
        <taxon>Neoptera</taxon>
        <taxon>Endopterygota</taxon>
        <taxon>Diptera</taxon>
        <taxon>Nematocera</taxon>
        <taxon>Culicoidea</taxon>
        <taxon>Culicidae</taxon>
        <taxon>Anophelinae</taxon>
        <taxon>Anopheles</taxon>
        <taxon>Anopheles maculatus group</taxon>
    </lineage>
</organism>
<dbReference type="InterPro" id="IPR050333">
    <property type="entry name" value="SLRP"/>
</dbReference>
<evidence type="ECO:0000313" key="4">
    <source>
        <dbReference type="Proteomes" id="UP000075901"/>
    </source>
</evidence>
<keyword evidence="2" id="KW-0677">Repeat</keyword>
<dbReference type="EnsemblMetazoa" id="AMAM013766-RA">
    <property type="protein sequence ID" value="AMAM013766-PA"/>
    <property type="gene ID" value="AMAM013766"/>
</dbReference>
<reference evidence="3" key="2">
    <citation type="submission" date="2020-05" db="UniProtKB">
        <authorList>
            <consortium name="EnsemblMetazoa"/>
        </authorList>
    </citation>
    <scope>IDENTIFICATION</scope>
    <source>
        <strain evidence="3">maculatus3</strain>
    </source>
</reference>
<dbReference type="PANTHER" id="PTHR45712">
    <property type="entry name" value="AGAP008170-PA"/>
    <property type="match status" value="1"/>
</dbReference>
<dbReference type="GO" id="GO:0005615">
    <property type="term" value="C:extracellular space"/>
    <property type="evidence" value="ECO:0007669"/>
    <property type="project" value="TreeGrafter"/>
</dbReference>
<keyword evidence="1" id="KW-0433">Leucine-rich repeat</keyword>
<dbReference type="InterPro" id="IPR032675">
    <property type="entry name" value="LRR_dom_sf"/>
</dbReference>
<proteinExistence type="predicted"/>
<accession>A0A182SUM9</accession>
<name>A0A182SUM9_9DIPT</name>
<dbReference type="PANTHER" id="PTHR45712:SF22">
    <property type="entry name" value="INSULIN-LIKE GROWTH FACTOR-BINDING PROTEIN COMPLEX ACID LABILE SUBUNIT"/>
    <property type="match status" value="1"/>
</dbReference>